<dbReference type="Proteomes" id="UP000735302">
    <property type="component" value="Unassembled WGS sequence"/>
</dbReference>
<gene>
    <name evidence="1" type="ORF">PoB_000865800</name>
</gene>
<evidence type="ECO:0000313" key="2">
    <source>
        <dbReference type="Proteomes" id="UP000735302"/>
    </source>
</evidence>
<evidence type="ECO:0000313" key="1">
    <source>
        <dbReference type="EMBL" id="GFN82152.1"/>
    </source>
</evidence>
<proteinExistence type="predicted"/>
<accession>A0AAV3YIF9</accession>
<reference evidence="1 2" key="1">
    <citation type="journal article" date="2021" name="Elife">
        <title>Chloroplast acquisition without the gene transfer in kleptoplastic sea slugs, Plakobranchus ocellatus.</title>
        <authorList>
            <person name="Maeda T."/>
            <person name="Takahashi S."/>
            <person name="Yoshida T."/>
            <person name="Shimamura S."/>
            <person name="Takaki Y."/>
            <person name="Nagai Y."/>
            <person name="Toyoda A."/>
            <person name="Suzuki Y."/>
            <person name="Arimoto A."/>
            <person name="Ishii H."/>
            <person name="Satoh N."/>
            <person name="Nishiyama T."/>
            <person name="Hasebe M."/>
            <person name="Maruyama T."/>
            <person name="Minagawa J."/>
            <person name="Obokata J."/>
            <person name="Shigenobu S."/>
        </authorList>
    </citation>
    <scope>NUCLEOTIDE SEQUENCE [LARGE SCALE GENOMIC DNA]</scope>
</reference>
<comment type="caution">
    <text evidence="1">The sequence shown here is derived from an EMBL/GenBank/DDBJ whole genome shotgun (WGS) entry which is preliminary data.</text>
</comment>
<dbReference type="EMBL" id="BLXT01000976">
    <property type="protein sequence ID" value="GFN82152.1"/>
    <property type="molecule type" value="Genomic_DNA"/>
</dbReference>
<name>A0AAV3YIF9_9GAST</name>
<protein>
    <submittedName>
        <fullName evidence="1">Uncharacterized protein</fullName>
    </submittedName>
</protein>
<dbReference type="AlphaFoldDB" id="A0AAV3YIF9"/>
<sequence length="101" mass="11761">MGDFDAAIALAVALAIEEETDVPKRKRAKWSKEWFLKRSKFGHTKLLFELSHNEPSDFKNFLRMDIESYNELVEPLICKTNHKYASAHLSHRAILLAFLDR</sequence>
<keyword evidence="2" id="KW-1185">Reference proteome</keyword>
<organism evidence="1 2">
    <name type="scientific">Plakobranchus ocellatus</name>
    <dbReference type="NCBI Taxonomy" id="259542"/>
    <lineage>
        <taxon>Eukaryota</taxon>
        <taxon>Metazoa</taxon>
        <taxon>Spiralia</taxon>
        <taxon>Lophotrochozoa</taxon>
        <taxon>Mollusca</taxon>
        <taxon>Gastropoda</taxon>
        <taxon>Heterobranchia</taxon>
        <taxon>Euthyneura</taxon>
        <taxon>Panpulmonata</taxon>
        <taxon>Sacoglossa</taxon>
        <taxon>Placobranchoidea</taxon>
        <taxon>Plakobranchidae</taxon>
        <taxon>Plakobranchus</taxon>
    </lineage>
</organism>